<evidence type="ECO:0008006" key="5">
    <source>
        <dbReference type="Google" id="ProtNLM"/>
    </source>
</evidence>
<protein>
    <recommendedName>
        <fullName evidence="5">Lipoprotein</fullName>
    </recommendedName>
</protein>
<proteinExistence type="predicted"/>
<dbReference type="AlphaFoldDB" id="A0A6T9XZW5"/>
<dbReference type="RefSeq" id="WP_179983769.1">
    <property type="nucleotide sequence ID" value="NZ_LR812090.1"/>
</dbReference>
<name>A0A6T9XZW5_ALTMA</name>
<evidence type="ECO:0000256" key="1">
    <source>
        <dbReference type="SAM" id="MobiDB-lite"/>
    </source>
</evidence>
<dbReference type="EMBL" id="LR812090">
    <property type="protein sequence ID" value="CAB9494395.1"/>
    <property type="molecule type" value="Genomic_DNA"/>
</dbReference>
<evidence type="ECO:0000313" key="3">
    <source>
        <dbReference type="EMBL" id="CAB9494395.1"/>
    </source>
</evidence>
<keyword evidence="2" id="KW-0732">Signal</keyword>
<feature type="region of interest" description="Disordered" evidence="1">
    <location>
        <begin position="41"/>
        <end position="64"/>
    </location>
</feature>
<accession>A0A6T9XZW5</accession>
<gene>
    <name evidence="3" type="ORF">ALFOR1_31377</name>
</gene>
<sequence length="580" mass="64708">MKILKIIPGAGILLSLIISAGCTESSSADLINQSNTGVSASTYPTNGNGPSSAQTDGDSAHSYPYQEGDDIPALAYIEHDEVYNPESVIPPQCYTKTEGVNNPCYACHQSYDSIEKRPNQMGDGTLQGNYEFSDVGLTNSWKNLFIDRTSLIAGIDDATIKKYVEQDNYTASVKSNAMPEYMRIENLSSADKAFDGDGFAKDGSGWVSYNYKPFPSTFWPTNGSTGDAMIRLPENFQTLNGDYNKAIYTLNLSLVEMTLKELNKLSVAPVDETAINVDVNQDGKLSPSVTEIVRTSHYVGDASAVPLARMLYPEGTEFLHTVRYIGVDDNGDIYNAPRMKEVRYMKKHMFRSRESLASAYYAEAKDKHFEKLPQTRYLGEKGIDNGFGWTINGFIEDEQGELRAQHDQELAFCNGCHKTVGSTFDQTFSFARKVPGEAGWGYIDLRAIEDVPNINEEKGEYLTYMERVGGGDEFRQNGEMLAKWFDDKGMVNIEKVQRAKSVYDVITPSSERAYALNKAYLTIVKEQSYLFGRDATLTEATNVLSNIDAAQPPLKPEHRFKWDMRLNWQQDKTSTIADAQ</sequence>
<dbReference type="Proteomes" id="UP000509458">
    <property type="component" value="Chromosome"/>
</dbReference>
<dbReference type="PROSITE" id="PS51257">
    <property type="entry name" value="PROKAR_LIPOPROTEIN"/>
    <property type="match status" value="1"/>
</dbReference>
<evidence type="ECO:0000313" key="4">
    <source>
        <dbReference type="Proteomes" id="UP000509458"/>
    </source>
</evidence>
<organism evidence="3 4">
    <name type="scientific">Alteromonas macleodii</name>
    <name type="common">Pseudoalteromonas macleodii</name>
    <dbReference type="NCBI Taxonomy" id="28108"/>
    <lineage>
        <taxon>Bacteria</taxon>
        <taxon>Pseudomonadati</taxon>
        <taxon>Pseudomonadota</taxon>
        <taxon>Gammaproteobacteria</taxon>
        <taxon>Alteromonadales</taxon>
        <taxon>Alteromonadaceae</taxon>
        <taxon>Alteromonas/Salinimonas group</taxon>
        <taxon>Alteromonas</taxon>
    </lineage>
</organism>
<feature type="compositionally biased region" description="Polar residues" evidence="1">
    <location>
        <begin position="41"/>
        <end position="57"/>
    </location>
</feature>
<evidence type="ECO:0000256" key="2">
    <source>
        <dbReference type="SAM" id="SignalP"/>
    </source>
</evidence>
<feature type="chain" id="PRO_5029691826" description="Lipoprotein" evidence="2">
    <location>
        <begin position="21"/>
        <end position="580"/>
    </location>
</feature>
<feature type="signal peptide" evidence="2">
    <location>
        <begin position="1"/>
        <end position="20"/>
    </location>
</feature>
<reference evidence="3 4" key="1">
    <citation type="submission" date="2020-06" db="EMBL/GenBank/DDBJ databases">
        <authorList>
            <person name="Duchaud E."/>
        </authorList>
    </citation>
    <scope>NUCLEOTIDE SEQUENCE [LARGE SCALE GENOMIC DNA]</scope>
    <source>
        <strain evidence="3">Alteromonas fortis</strain>
    </source>
</reference>